<dbReference type="EMBL" id="JAXLQG010000021">
    <property type="protein sequence ID" value="KAK5529741.1"/>
    <property type="molecule type" value="Genomic_DNA"/>
</dbReference>
<comment type="caution">
    <text evidence="3">The sequence shown here is derived from an EMBL/GenBank/DDBJ whole genome shotgun (WGS) entry which is preliminary data.</text>
</comment>
<dbReference type="SUPFAM" id="SSF51905">
    <property type="entry name" value="FAD/NAD(P)-binding domain"/>
    <property type="match status" value="1"/>
</dbReference>
<feature type="domain" description="Amine oxidase" evidence="2">
    <location>
        <begin position="32"/>
        <end position="263"/>
    </location>
</feature>
<feature type="compositionally biased region" description="Low complexity" evidence="1">
    <location>
        <begin position="287"/>
        <end position="296"/>
    </location>
</feature>
<dbReference type="GO" id="GO:0006338">
    <property type="term" value="P:chromatin remodeling"/>
    <property type="evidence" value="ECO:0007669"/>
    <property type="project" value="TreeGrafter"/>
</dbReference>
<evidence type="ECO:0000256" key="1">
    <source>
        <dbReference type="SAM" id="MobiDB-lite"/>
    </source>
</evidence>
<dbReference type="GO" id="GO:0050660">
    <property type="term" value="F:flavin adenine dinucleotide binding"/>
    <property type="evidence" value="ECO:0007669"/>
    <property type="project" value="TreeGrafter"/>
</dbReference>
<dbReference type="InterPro" id="IPR036188">
    <property type="entry name" value="FAD/NAD-bd_sf"/>
</dbReference>
<evidence type="ECO:0000313" key="3">
    <source>
        <dbReference type="EMBL" id="KAK5529741.1"/>
    </source>
</evidence>
<dbReference type="SUPFAM" id="SSF54373">
    <property type="entry name" value="FAD-linked reductases, C-terminal domain"/>
    <property type="match status" value="1"/>
</dbReference>
<dbReference type="InterPro" id="IPR050281">
    <property type="entry name" value="Flavin_monoamine_oxidase"/>
</dbReference>
<dbReference type="PANTHER" id="PTHR10742">
    <property type="entry name" value="FLAVIN MONOAMINE OXIDASE"/>
    <property type="match status" value="1"/>
</dbReference>
<evidence type="ECO:0000259" key="2">
    <source>
        <dbReference type="Pfam" id="PF01593"/>
    </source>
</evidence>
<evidence type="ECO:0000313" key="4">
    <source>
        <dbReference type="Proteomes" id="UP001345827"/>
    </source>
</evidence>
<gene>
    <name evidence="3" type="ORF">LTR25_009520</name>
</gene>
<dbReference type="Gene3D" id="3.90.660.10">
    <property type="match status" value="1"/>
</dbReference>
<organism evidence="3 4">
    <name type="scientific">Vermiconidia calcicola</name>
    <dbReference type="NCBI Taxonomy" id="1690605"/>
    <lineage>
        <taxon>Eukaryota</taxon>
        <taxon>Fungi</taxon>
        <taxon>Dikarya</taxon>
        <taxon>Ascomycota</taxon>
        <taxon>Pezizomycotina</taxon>
        <taxon>Dothideomycetes</taxon>
        <taxon>Dothideomycetidae</taxon>
        <taxon>Mycosphaerellales</taxon>
        <taxon>Extremaceae</taxon>
        <taxon>Vermiconidia</taxon>
    </lineage>
</organism>
<feature type="region of interest" description="Disordered" evidence="1">
    <location>
        <begin position="358"/>
        <end position="387"/>
    </location>
</feature>
<dbReference type="Gene3D" id="3.50.50.60">
    <property type="entry name" value="FAD/NAD(P)-binding domain"/>
    <property type="match status" value="1"/>
</dbReference>
<dbReference type="GO" id="GO:0016491">
    <property type="term" value="F:oxidoreductase activity"/>
    <property type="evidence" value="ECO:0007669"/>
    <property type="project" value="InterPro"/>
</dbReference>
<keyword evidence="4" id="KW-1185">Reference proteome</keyword>
<proteinExistence type="predicted"/>
<name>A0AAV9PX94_9PEZI</name>
<dbReference type="InterPro" id="IPR002937">
    <property type="entry name" value="Amino_oxidase"/>
</dbReference>
<reference evidence="3 4" key="1">
    <citation type="submission" date="2023-06" db="EMBL/GenBank/DDBJ databases">
        <title>Black Yeasts Isolated from many extreme environments.</title>
        <authorList>
            <person name="Coleine C."/>
            <person name="Stajich J.E."/>
            <person name="Selbmann L."/>
        </authorList>
    </citation>
    <scope>NUCLEOTIDE SEQUENCE [LARGE SCALE GENOMIC DNA]</scope>
    <source>
        <strain evidence="3 4">CCFEE 5887</strain>
    </source>
</reference>
<protein>
    <recommendedName>
        <fullName evidence="2">Amine oxidase domain-containing protein</fullName>
    </recommendedName>
</protein>
<accession>A0AAV9PX94</accession>
<dbReference type="PANTHER" id="PTHR10742:SF414">
    <property type="entry name" value="CONTAINING AMINE OXIDASE, PUTATIVE (AFU_ORTHOLOGUE AFUA_3G12150)-RELATED"/>
    <property type="match status" value="1"/>
</dbReference>
<dbReference type="PRINTS" id="PR00419">
    <property type="entry name" value="ADXRDTASE"/>
</dbReference>
<feature type="compositionally biased region" description="Low complexity" evidence="1">
    <location>
        <begin position="365"/>
        <end position="379"/>
    </location>
</feature>
<dbReference type="Proteomes" id="UP001345827">
    <property type="component" value="Unassembled WGS sequence"/>
</dbReference>
<dbReference type="GO" id="GO:0003682">
    <property type="term" value="F:chromatin binding"/>
    <property type="evidence" value="ECO:0007669"/>
    <property type="project" value="TreeGrafter"/>
</dbReference>
<dbReference type="AlphaFoldDB" id="A0AAV9PX94"/>
<dbReference type="Pfam" id="PF01593">
    <property type="entry name" value="Amino_oxidase"/>
    <property type="match status" value="2"/>
</dbReference>
<feature type="region of interest" description="Disordered" evidence="1">
    <location>
        <begin position="277"/>
        <end position="296"/>
    </location>
</feature>
<sequence length="599" mass="65534">MQNALRHAATSTKSPSSIKKKMPHVAVIGAGVAGLRCSDVLARSGCHVTVFEARSRIGGRVHQVESGGHLVDMGPNWIHGTQGNPIMHLAEKTRTIVMEPEEAGGAALIDSDGQRRSDAEAVELSGKVWEMVVDAFKYSDENSASIDPQRSLYEYFREQLSTKDDDGIDHENDNDKRRQDLLHEAQMWGPFVGDSVETQSLKFFFLEECIEGENVFVADTYKNILNEIGKAVTSGGDKDNNVVLKLDTEVVHFDTTSSGSTSTSSTSNPNPILLQPVPGDGDGNGNGNRVTVTTSTGETHTFDEVVITCPLGWLKRNLTRAFTPPLPTRLSQAITHINYGRLEKLYVTFPSAFWLRDSDSDSDSDSSPKNNGNGNNKNNAVSTNQNNYPLFTHYHDPKYVSHPQDEAWNQSVMSLAHMPSPHAHPTLLFYVYGACGTHMVNAVQDLEQHSEQYNQVLTTFSEPYYSRLPTYRASDPACKPSSFLMTTWQADRFAGNGSYCNFQVGLERGDEDIQVMRAAGGLTSQGLWLAGEHTAPFIALGTTTGAWWSGEGVARRICDTYALAVPEDVAVPEDGESVGLKKQLDSENPDAANLNGLAI</sequence>
<feature type="domain" description="Amine oxidase" evidence="2">
    <location>
        <begin position="287"/>
        <end position="557"/>
    </location>
</feature>